<accession>A0ACC1HJC2</accession>
<feature type="non-terminal residue" evidence="1">
    <location>
        <position position="80"/>
    </location>
</feature>
<reference evidence="1" key="1">
    <citation type="submission" date="2022-06" db="EMBL/GenBank/DDBJ databases">
        <title>Phylogenomic reconstructions and comparative analyses of Kickxellomycotina fungi.</title>
        <authorList>
            <person name="Reynolds N.K."/>
            <person name="Stajich J.E."/>
            <person name="Barry K."/>
            <person name="Grigoriev I.V."/>
            <person name="Crous P."/>
            <person name="Smith M.E."/>
        </authorList>
    </citation>
    <scope>NUCLEOTIDE SEQUENCE</scope>
    <source>
        <strain evidence="1">RSA 2271</strain>
    </source>
</reference>
<dbReference type="EMBL" id="JAMZIH010004773">
    <property type="protein sequence ID" value="KAJ1676155.1"/>
    <property type="molecule type" value="Genomic_DNA"/>
</dbReference>
<protein>
    <submittedName>
        <fullName evidence="1">Uncharacterized protein</fullName>
    </submittedName>
</protein>
<proteinExistence type="predicted"/>
<name>A0ACC1HJC2_9FUNG</name>
<sequence>GRLCDRARVQPRRQVEHGRAAGARGGVWDPQGRPEAQRHIGTASEGEGQGLLQAGRSGRDVYGPPSDTRRASWTQQGRKV</sequence>
<comment type="caution">
    <text evidence="1">The sequence shown here is derived from an EMBL/GenBank/DDBJ whole genome shotgun (WGS) entry which is preliminary data.</text>
</comment>
<feature type="non-terminal residue" evidence="1">
    <location>
        <position position="1"/>
    </location>
</feature>
<keyword evidence="2" id="KW-1185">Reference proteome</keyword>
<organism evidence="1 2">
    <name type="scientific">Spiromyces aspiralis</name>
    <dbReference type="NCBI Taxonomy" id="68401"/>
    <lineage>
        <taxon>Eukaryota</taxon>
        <taxon>Fungi</taxon>
        <taxon>Fungi incertae sedis</taxon>
        <taxon>Zoopagomycota</taxon>
        <taxon>Kickxellomycotina</taxon>
        <taxon>Kickxellomycetes</taxon>
        <taxon>Kickxellales</taxon>
        <taxon>Kickxellaceae</taxon>
        <taxon>Spiromyces</taxon>
    </lineage>
</organism>
<gene>
    <name evidence="1" type="ORF">EV182_008757</name>
</gene>
<evidence type="ECO:0000313" key="1">
    <source>
        <dbReference type="EMBL" id="KAJ1676155.1"/>
    </source>
</evidence>
<evidence type="ECO:0000313" key="2">
    <source>
        <dbReference type="Proteomes" id="UP001145114"/>
    </source>
</evidence>
<dbReference type="Proteomes" id="UP001145114">
    <property type="component" value="Unassembled WGS sequence"/>
</dbReference>